<accession>D9SLW7</accession>
<dbReference type="HOGENOM" id="CLU_058783_0_0_9"/>
<dbReference type="STRING" id="573061.Clocel_1954"/>
<gene>
    <name evidence="3" type="ordered locus">Clocel_1954</name>
</gene>
<sequence>MNLEYFSNFLDYTPISLIIIVALLFPIIKGLILGFSASSIKKETEALEVDITFIVAVLLGLYYGKSMFSKYEQGVFNIIDKLFPKSVSEFLDGKPKVTYIVLLIIFITIIYQVIMFILEIINRNILYPVLDVIGESIKNRSFFFKRFLGAILNIPKGICYAVIISVLFNIISIINVSDKFNEYVNKSKVYNIINEEVIFPVSNSSFAKELPNILDNSLSIDIVKDGKLLPIPSFDTNEIIYFNGTTLEEGIKSNDEMDDFSIELASKYTNSLEKSKAFYNWISKNIEYDKEKANALSKDKYKVKSGAIEAYETRTGVCFDYSCLFTAFCIENNIMVRIVTGEGYSGVKWVNHAWNQVYIEEEKRWINVDTTFGKAGNYFDSESFSIDHRGDKIVGQW</sequence>
<dbReference type="KEGG" id="ccb:Clocel_1954"/>
<proteinExistence type="predicted"/>
<reference evidence="3 4" key="1">
    <citation type="submission" date="2010-08" db="EMBL/GenBank/DDBJ databases">
        <title>Complete sequence of Clostridium cellulovorans 743B.</title>
        <authorList>
            <consortium name="US DOE Joint Genome Institute"/>
            <person name="Lucas S."/>
            <person name="Copeland A."/>
            <person name="Lapidus A."/>
            <person name="Cheng J.-F."/>
            <person name="Bruce D."/>
            <person name="Goodwin L."/>
            <person name="Pitluck S."/>
            <person name="Chertkov O."/>
            <person name="Detter J.C."/>
            <person name="Han C."/>
            <person name="Tapia R."/>
            <person name="Land M."/>
            <person name="Hauser L."/>
            <person name="Chang Y.-J."/>
            <person name="Jeffries C."/>
            <person name="Kyrpides N."/>
            <person name="Ivanova N."/>
            <person name="Mikhailova N."/>
            <person name="Hemme C.L."/>
            <person name="Woyke T."/>
        </authorList>
    </citation>
    <scope>NUCLEOTIDE SEQUENCE [LARGE SCALE GENOMIC DNA]</scope>
    <source>
        <strain evidence="4">ATCC 35296 / DSM 3052 / OCM 3 / 743B</strain>
    </source>
</reference>
<keyword evidence="4" id="KW-1185">Reference proteome</keyword>
<evidence type="ECO:0000259" key="2">
    <source>
        <dbReference type="SMART" id="SM00460"/>
    </source>
</evidence>
<dbReference type="Pfam" id="PF01841">
    <property type="entry name" value="Transglut_core"/>
    <property type="match status" value="1"/>
</dbReference>
<dbReference type="OrthoDB" id="1817605at2"/>
<organism evidence="3 4">
    <name type="scientific">Clostridium cellulovorans (strain ATCC 35296 / DSM 3052 / OCM 3 / 743B)</name>
    <dbReference type="NCBI Taxonomy" id="573061"/>
    <lineage>
        <taxon>Bacteria</taxon>
        <taxon>Bacillati</taxon>
        <taxon>Bacillota</taxon>
        <taxon>Clostridia</taxon>
        <taxon>Eubacteriales</taxon>
        <taxon>Clostridiaceae</taxon>
        <taxon>Clostridium</taxon>
    </lineage>
</organism>
<evidence type="ECO:0000256" key="1">
    <source>
        <dbReference type="SAM" id="Phobius"/>
    </source>
</evidence>
<feature type="transmembrane region" description="Helical" evidence="1">
    <location>
        <begin position="147"/>
        <end position="171"/>
    </location>
</feature>
<feature type="transmembrane region" description="Helical" evidence="1">
    <location>
        <begin position="97"/>
        <end position="118"/>
    </location>
</feature>
<dbReference type="RefSeq" id="WP_010077083.1">
    <property type="nucleotide sequence ID" value="NC_014393.1"/>
</dbReference>
<dbReference type="PANTHER" id="PTHR33490:SF3">
    <property type="entry name" value="CONSERVED INTEGRAL MEMBRANE PROTEIN"/>
    <property type="match status" value="1"/>
</dbReference>
<feature type="domain" description="Transglutaminase-like" evidence="2">
    <location>
        <begin position="310"/>
        <end position="372"/>
    </location>
</feature>
<keyword evidence="1" id="KW-1133">Transmembrane helix</keyword>
<keyword evidence="1" id="KW-0472">Membrane</keyword>
<dbReference type="eggNOG" id="COG1305">
    <property type="taxonomic scope" value="Bacteria"/>
</dbReference>
<dbReference type="Proteomes" id="UP000002730">
    <property type="component" value="Chromosome"/>
</dbReference>
<evidence type="ECO:0000313" key="4">
    <source>
        <dbReference type="Proteomes" id="UP000002730"/>
    </source>
</evidence>
<dbReference type="InterPro" id="IPR038765">
    <property type="entry name" value="Papain-like_cys_pep_sf"/>
</dbReference>
<keyword evidence="1" id="KW-0812">Transmembrane</keyword>
<name>D9SLW7_CLOC7</name>
<dbReference type="AlphaFoldDB" id="D9SLW7"/>
<feature type="transmembrane region" description="Helical" evidence="1">
    <location>
        <begin position="12"/>
        <end position="35"/>
    </location>
</feature>
<dbReference type="SMART" id="SM00460">
    <property type="entry name" value="TGc"/>
    <property type="match status" value="1"/>
</dbReference>
<protein>
    <submittedName>
        <fullName evidence="3">Transglutaminase domain-containing protein</fullName>
    </submittedName>
</protein>
<feature type="transmembrane region" description="Helical" evidence="1">
    <location>
        <begin position="47"/>
        <end position="64"/>
    </location>
</feature>
<evidence type="ECO:0000313" key="3">
    <source>
        <dbReference type="EMBL" id="ADL51698.1"/>
    </source>
</evidence>
<dbReference type="PANTHER" id="PTHR33490">
    <property type="entry name" value="BLR5614 PROTEIN-RELATED"/>
    <property type="match status" value="1"/>
</dbReference>
<dbReference type="EMBL" id="CP002160">
    <property type="protein sequence ID" value="ADL51698.1"/>
    <property type="molecule type" value="Genomic_DNA"/>
</dbReference>
<dbReference type="Gene3D" id="3.10.620.30">
    <property type="match status" value="1"/>
</dbReference>
<dbReference type="SUPFAM" id="SSF54001">
    <property type="entry name" value="Cysteine proteinases"/>
    <property type="match status" value="1"/>
</dbReference>
<dbReference type="InterPro" id="IPR002931">
    <property type="entry name" value="Transglutaminase-like"/>
</dbReference>